<proteinExistence type="predicted"/>
<dbReference type="CDD" id="cd04301">
    <property type="entry name" value="NAT_SF"/>
    <property type="match status" value="1"/>
</dbReference>
<organism evidence="4 5">
    <name type="scientific">Kordiimonas sediminis</name>
    <dbReference type="NCBI Taxonomy" id="1735581"/>
    <lineage>
        <taxon>Bacteria</taxon>
        <taxon>Pseudomonadati</taxon>
        <taxon>Pseudomonadota</taxon>
        <taxon>Alphaproteobacteria</taxon>
        <taxon>Kordiimonadales</taxon>
        <taxon>Kordiimonadaceae</taxon>
        <taxon>Kordiimonas</taxon>
    </lineage>
</organism>
<dbReference type="GO" id="GO:0016747">
    <property type="term" value="F:acyltransferase activity, transferring groups other than amino-acyl groups"/>
    <property type="evidence" value="ECO:0007669"/>
    <property type="project" value="InterPro"/>
</dbReference>
<dbReference type="Proteomes" id="UP000630923">
    <property type="component" value="Unassembled WGS sequence"/>
</dbReference>
<evidence type="ECO:0000313" key="5">
    <source>
        <dbReference type="Proteomes" id="UP000630923"/>
    </source>
</evidence>
<comment type="caution">
    <text evidence="4">The sequence shown here is derived from an EMBL/GenBank/DDBJ whole genome shotgun (WGS) entry which is preliminary data.</text>
</comment>
<keyword evidence="2" id="KW-0012">Acyltransferase</keyword>
<dbReference type="SUPFAM" id="SSF55729">
    <property type="entry name" value="Acyl-CoA N-acyltransferases (Nat)"/>
    <property type="match status" value="1"/>
</dbReference>
<dbReference type="InterPro" id="IPR016181">
    <property type="entry name" value="Acyl_CoA_acyltransferase"/>
</dbReference>
<evidence type="ECO:0000259" key="3">
    <source>
        <dbReference type="PROSITE" id="PS51186"/>
    </source>
</evidence>
<dbReference type="PANTHER" id="PTHR43877:SF1">
    <property type="entry name" value="ACETYLTRANSFERASE"/>
    <property type="match status" value="1"/>
</dbReference>
<sequence length="180" mass="19332">MTANPAFVCQLATKHDIQELKALMAVAIDVLLADLLDPAQVEASKAVMGLDTQLIADGTYFKVLDGDRIVGSGGWSNRATLYGGDHTSGRNARFLDPASEPARIRAMYTDPSYTRCGIGSMIIDHCEAAALKKGFKSFSLMSTISGLPLYKARGYVVISEEPETVGTVSVPLFRMEKSAP</sequence>
<evidence type="ECO:0000313" key="4">
    <source>
        <dbReference type="EMBL" id="GHF29930.1"/>
    </source>
</evidence>
<name>A0A919AX34_9PROT</name>
<dbReference type="RefSeq" id="WP_191253742.1">
    <property type="nucleotide sequence ID" value="NZ_BNCI01000002.1"/>
</dbReference>
<evidence type="ECO:0000256" key="1">
    <source>
        <dbReference type="ARBA" id="ARBA00022679"/>
    </source>
</evidence>
<dbReference type="PANTHER" id="PTHR43877">
    <property type="entry name" value="AMINOALKYLPHOSPHONATE N-ACETYLTRANSFERASE-RELATED-RELATED"/>
    <property type="match status" value="1"/>
</dbReference>
<dbReference type="InterPro" id="IPR000182">
    <property type="entry name" value="GNAT_dom"/>
</dbReference>
<protein>
    <submittedName>
        <fullName evidence="4">Acetyltransferase</fullName>
    </submittedName>
</protein>
<dbReference type="Gene3D" id="3.40.630.30">
    <property type="match status" value="1"/>
</dbReference>
<accession>A0A919AX34</accession>
<dbReference type="InterPro" id="IPR050832">
    <property type="entry name" value="Bact_Acetyltransf"/>
</dbReference>
<feature type="domain" description="N-acetyltransferase" evidence="3">
    <location>
        <begin position="7"/>
        <end position="180"/>
    </location>
</feature>
<reference evidence="4" key="1">
    <citation type="journal article" date="2014" name="Int. J. Syst. Evol. Microbiol.">
        <title>Complete genome sequence of Corynebacterium casei LMG S-19264T (=DSM 44701T), isolated from a smear-ripened cheese.</title>
        <authorList>
            <consortium name="US DOE Joint Genome Institute (JGI-PGF)"/>
            <person name="Walter F."/>
            <person name="Albersmeier A."/>
            <person name="Kalinowski J."/>
            <person name="Ruckert C."/>
        </authorList>
    </citation>
    <scope>NUCLEOTIDE SEQUENCE</scope>
    <source>
        <strain evidence="4">KCTC 42590</strain>
    </source>
</reference>
<dbReference type="AlphaFoldDB" id="A0A919AX34"/>
<evidence type="ECO:0000256" key="2">
    <source>
        <dbReference type="ARBA" id="ARBA00023315"/>
    </source>
</evidence>
<keyword evidence="5" id="KW-1185">Reference proteome</keyword>
<keyword evidence="1" id="KW-0808">Transferase</keyword>
<gene>
    <name evidence="4" type="ORF">GCM10017044_26550</name>
</gene>
<dbReference type="PROSITE" id="PS51186">
    <property type="entry name" value="GNAT"/>
    <property type="match status" value="1"/>
</dbReference>
<dbReference type="Pfam" id="PF00583">
    <property type="entry name" value="Acetyltransf_1"/>
    <property type="match status" value="1"/>
</dbReference>
<dbReference type="EMBL" id="BNCI01000002">
    <property type="protein sequence ID" value="GHF29930.1"/>
    <property type="molecule type" value="Genomic_DNA"/>
</dbReference>
<reference evidence="4" key="2">
    <citation type="submission" date="2020-09" db="EMBL/GenBank/DDBJ databases">
        <authorList>
            <person name="Sun Q."/>
            <person name="Kim S."/>
        </authorList>
    </citation>
    <scope>NUCLEOTIDE SEQUENCE</scope>
    <source>
        <strain evidence="4">KCTC 42590</strain>
    </source>
</reference>